<protein>
    <submittedName>
        <fullName evidence="2">Uncharacterized protein</fullName>
    </submittedName>
</protein>
<sequence length="142" mass="15594">MRPRTYPVGILLKYELESVDGDEKHTHSERKSRTSLCLPRAMVTSCEIFAVRAAFIFISIAKDPSRWPALGGAETISGRTTAPSPSPDPPTSVVLSDFSTLFSKDETPNGTRFGSINLDRDEAAVNDQGARASDVTVWYKCR</sequence>
<feature type="region of interest" description="Disordered" evidence="1">
    <location>
        <begin position="68"/>
        <end position="91"/>
    </location>
</feature>
<gene>
    <name evidence="2" type="ORF">GWI33_004834</name>
</gene>
<evidence type="ECO:0000313" key="2">
    <source>
        <dbReference type="EMBL" id="KAF7281351.1"/>
    </source>
</evidence>
<reference evidence="2" key="1">
    <citation type="submission" date="2020-08" db="EMBL/GenBank/DDBJ databases">
        <title>Genome sequencing and assembly of the red palm weevil Rhynchophorus ferrugineus.</title>
        <authorList>
            <person name="Dias G.B."/>
            <person name="Bergman C.M."/>
            <person name="Manee M."/>
        </authorList>
    </citation>
    <scope>NUCLEOTIDE SEQUENCE</scope>
    <source>
        <strain evidence="2">AA-2017</strain>
        <tissue evidence="2">Whole larva</tissue>
    </source>
</reference>
<dbReference type="EMBL" id="JAACXV010000244">
    <property type="protein sequence ID" value="KAF7281351.1"/>
    <property type="molecule type" value="Genomic_DNA"/>
</dbReference>
<name>A0A834MEB2_RHYFE</name>
<dbReference type="Proteomes" id="UP000625711">
    <property type="component" value="Unassembled WGS sequence"/>
</dbReference>
<organism evidence="2 3">
    <name type="scientific">Rhynchophorus ferrugineus</name>
    <name type="common">Red palm weevil</name>
    <name type="synonym">Curculio ferrugineus</name>
    <dbReference type="NCBI Taxonomy" id="354439"/>
    <lineage>
        <taxon>Eukaryota</taxon>
        <taxon>Metazoa</taxon>
        <taxon>Ecdysozoa</taxon>
        <taxon>Arthropoda</taxon>
        <taxon>Hexapoda</taxon>
        <taxon>Insecta</taxon>
        <taxon>Pterygota</taxon>
        <taxon>Neoptera</taxon>
        <taxon>Endopterygota</taxon>
        <taxon>Coleoptera</taxon>
        <taxon>Polyphaga</taxon>
        <taxon>Cucujiformia</taxon>
        <taxon>Curculionidae</taxon>
        <taxon>Dryophthorinae</taxon>
        <taxon>Rhynchophorus</taxon>
    </lineage>
</organism>
<dbReference type="AlphaFoldDB" id="A0A834MEB2"/>
<accession>A0A834MEB2</accession>
<comment type="caution">
    <text evidence="2">The sequence shown here is derived from an EMBL/GenBank/DDBJ whole genome shotgun (WGS) entry which is preliminary data.</text>
</comment>
<proteinExistence type="predicted"/>
<evidence type="ECO:0000256" key="1">
    <source>
        <dbReference type="SAM" id="MobiDB-lite"/>
    </source>
</evidence>
<keyword evidence="3" id="KW-1185">Reference proteome</keyword>
<evidence type="ECO:0000313" key="3">
    <source>
        <dbReference type="Proteomes" id="UP000625711"/>
    </source>
</evidence>